<dbReference type="PIRSF" id="PIRSF000414">
    <property type="entry name" value="AICARFT_IMPCHas"/>
    <property type="match status" value="1"/>
</dbReference>
<proteinExistence type="inferred from homology"/>
<gene>
    <name evidence="8 10" type="primary">purH</name>
    <name evidence="10" type="ORF">FGK63_17240</name>
</gene>
<evidence type="ECO:0000256" key="1">
    <source>
        <dbReference type="ARBA" id="ARBA00004844"/>
    </source>
</evidence>
<dbReference type="CDD" id="cd01421">
    <property type="entry name" value="IMPCH"/>
    <property type="match status" value="1"/>
</dbReference>
<dbReference type="EMBL" id="VCPD01000007">
    <property type="protein sequence ID" value="TMV04826.1"/>
    <property type="molecule type" value="Genomic_DNA"/>
</dbReference>
<dbReference type="RefSeq" id="WP_138844572.1">
    <property type="nucleotide sequence ID" value="NZ_VCPD01000007.1"/>
</dbReference>
<protein>
    <recommendedName>
        <fullName evidence="8">Bifunctional purine biosynthesis protein PurH</fullName>
    </recommendedName>
    <domain>
        <recommendedName>
            <fullName evidence="8">Phosphoribosylaminoimidazolecarboxamide formyltransferase</fullName>
            <ecNumber evidence="8">2.1.2.3</ecNumber>
        </recommendedName>
        <alternativeName>
            <fullName evidence="8">AICAR transformylase</fullName>
        </alternativeName>
    </domain>
    <domain>
        <recommendedName>
            <fullName evidence="8">IMP cyclohydrolase</fullName>
            <ecNumber evidence="8">3.5.4.10</ecNumber>
        </recommendedName>
        <alternativeName>
            <fullName evidence="8">ATIC</fullName>
        </alternativeName>
        <alternativeName>
            <fullName evidence="8">IMP synthase</fullName>
        </alternativeName>
        <alternativeName>
            <fullName evidence="8">Inosinicase</fullName>
        </alternativeName>
    </domain>
</protein>
<dbReference type="Gene3D" id="3.40.140.20">
    <property type="match status" value="2"/>
</dbReference>
<dbReference type="InterPro" id="IPR016193">
    <property type="entry name" value="Cytidine_deaminase-like"/>
</dbReference>
<name>A0ABY2WUC2_9RHOB</name>
<comment type="pathway">
    <text evidence="2 8">Purine metabolism; IMP biosynthesis via de novo pathway; 5-formamido-1-(5-phospho-D-ribosyl)imidazole-4-carboxamide from 5-amino-1-(5-phospho-D-ribosyl)imidazole-4-carboxamide (10-formyl THF route): step 1/1.</text>
</comment>
<evidence type="ECO:0000313" key="11">
    <source>
        <dbReference type="Proteomes" id="UP001193035"/>
    </source>
</evidence>
<feature type="domain" description="MGS-like" evidence="9">
    <location>
        <begin position="1"/>
        <end position="149"/>
    </location>
</feature>
<comment type="caution">
    <text evidence="10">The sequence shown here is derived from an EMBL/GenBank/DDBJ whole genome shotgun (WGS) entry which is preliminary data.</text>
</comment>
<keyword evidence="11" id="KW-1185">Reference proteome</keyword>
<keyword evidence="5 8" id="KW-0658">Purine biosynthesis</keyword>
<evidence type="ECO:0000256" key="5">
    <source>
        <dbReference type="ARBA" id="ARBA00022755"/>
    </source>
</evidence>
<dbReference type="GO" id="GO:0004643">
    <property type="term" value="F:phosphoribosylaminoimidazolecarboxamide formyltransferase activity"/>
    <property type="evidence" value="ECO:0007669"/>
    <property type="project" value="UniProtKB-EC"/>
</dbReference>
<dbReference type="InterPro" id="IPR002695">
    <property type="entry name" value="PurH-like"/>
</dbReference>
<dbReference type="InterPro" id="IPR011607">
    <property type="entry name" value="MGS-like_dom"/>
</dbReference>
<dbReference type="Pfam" id="PF01808">
    <property type="entry name" value="AICARFT_IMPCHas"/>
    <property type="match status" value="1"/>
</dbReference>
<organism evidence="10 11">
    <name type="scientific">Ruegeria sediminis</name>
    <dbReference type="NCBI Taxonomy" id="2583820"/>
    <lineage>
        <taxon>Bacteria</taxon>
        <taxon>Pseudomonadati</taxon>
        <taxon>Pseudomonadota</taxon>
        <taxon>Alphaproteobacteria</taxon>
        <taxon>Rhodobacterales</taxon>
        <taxon>Roseobacteraceae</taxon>
        <taxon>Ruegeria</taxon>
    </lineage>
</organism>
<dbReference type="HAMAP" id="MF_00139">
    <property type="entry name" value="PurH"/>
    <property type="match status" value="1"/>
</dbReference>
<comment type="similarity">
    <text evidence="3 8">Belongs to the PurH family.</text>
</comment>
<dbReference type="SMART" id="SM00798">
    <property type="entry name" value="AICARFT_IMPCHas"/>
    <property type="match status" value="1"/>
</dbReference>
<accession>A0ABY2WUC2</accession>
<dbReference type="SMART" id="SM00851">
    <property type="entry name" value="MGS"/>
    <property type="match status" value="1"/>
</dbReference>
<dbReference type="EC" id="3.5.4.10" evidence="8"/>
<evidence type="ECO:0000256" key="2">
    <source>
        <dbReference type="ARBA" id="ARBA00004954"/>
    </source>
</evidence>
<keyword evidence="7 8" id="KW-0511">Multifunctional enzyme</keyword>
<dbReference type="SUPFAM" id="SSF53927">
    <property type="entry name" value="Cytidine deaminase-like"/>
    <property type="match status" value="1"/>
</dbReference>
<evidence type="ECO:0000259" key="9">
    <source>
        <dbReference type="PROSITE" id="PS51855"/>
    </source>
</evidence>
<evidence type="ECO:0000256" key="4">
    <source>
        <dbReference type="ARBA" id="ARBA00022679"/>
    </source>
</evidence>
<dbReference type="InterPro" id="IPR036914">
    <property type="entry name" value="MGS-like_dom_sf"/>
</dbReference>
<comment type="catalytic activity">
    <reaction evidence="8">
        <text>(6R)-10-formyltetrahydrofolate + 5-amino-1-(5-phospho-beta-D-ribosyl)imidazole-4-carboxamide = 5-formamido-1-(5-phospho-D-ribosyl)imidazole-4-carboxamide + (6S)-5,6,7,8-tetrahydrofolate</text>
        <dbReference type="Rhea" id="RHEA:22192"/>
        <dbReference type="ChEBI" id="CHEBI:57453"/>
        <dbReference type="ChEBI" id="CHEBI:58467"/>
        <dbReference type="ChEBI" id="CHEBI:58475"/>
        <dbReference type="ChEBI" id="CHEBI:195366"/>
        <dbReference type="EC" id="2.1.2.3"/>
    </reaction>
</comment>
<evidence type="ECO:0000256" key="7">
    <source>
        <dbReference type="ARBA" id="ARBA00023268"/>
    </source>
</evidence>
<comment type="pathway">
    <text evidence="1 8">Purine metabolism; IMP biosynthesis via de novo pathway; IMP from 5-formamido-1-(5-phospho-D-ribosyl)imidazole-4-carboxamide: step 1/1.</text>
</comment>
<dbReference type="EC" id="2.1.2.3" evidence="8"/>
<reference evidence="10 11" key="1">
    <citation type="submission" date="2019-05" db="EMBL/GenBank/DDBJ databases">
        <title>Ruegeria sp. nov., isolated from tidal flat.</title>
        <authorList>
            <person name="Kim W."/>
        </authorList>
    </citation>
    <scope>NUCLEOTIDE SEQUENCE [LARGE SCALE GENOMIC DNA]</scope>
    <source>
        <strain evidence="10 11">CAU 1488</strain>
    </source>
</reference>
<dbReference type="SUPFAM" id="SSF52335">
    <property type="entry name" value="Methylglyoxal synthase-like"/>
    <property type="match status" value="1"/>
</dbReference>
<dbReference type="InterPro" id="IPR024051">
    <property type="entry name" value="AICAR_Tfase_dup_dom_sf"/>
</dbReference>
<dbReference type="Gene3D" id="3.40.50.1380">
    <property type="entry name" value="Methylglyoxal synthase-like domain"/>
    <property type="match status" value="1"/>
</dbReference>
<evidence type="ECO:0000256" key="3">
    <source>
        <dbReference type="ARBA" id="ARBA00007667"/>
    </source>
</evidence>
<comment type="domain">
    <text evidence="8">The IMP cyclohydrolase activity resides in the N-terminal region.</text>
</comment>
<keyword evidence="4 8" id="KW-0808">Transferase</keyword>
<sequence>MTDLYPVRRALLSVSDKTGLVELGKALAERDVELLSTGGTARALRDAGLVVRDVSEVTGFPEMMDGRVKTLHPMVHGGLLALRDNDEHVAAMKEYGIGAIDLLVVNLYPFEETVAKGAGYDECIENIDIGGPAMIRAASKNHAFVNVVVDVEDYDALLAELKANGGQTTYAFRQKLAQTAYARTAAYDAAVSGWMAGQLGQDAPRRTTFAGQIAQPLRYGENPHQTAAFYVDGSGRPGVATAIQHQGKELSYNNINDTDAAFELVAEFDPRDSAACAIIKHANPCGVATGATLIEAYKAAFDCDRTSAFGGIVALNRPLDLETAQEITGIFTEVVIAPGATDEARAVFAAKKNLRLLTTDGLPDVRAGGKTVRQVAGGLLVQDKDNGFVGMDDLKVVTKTAPTPEQMRDLLFAWKVAKHVKSNAIVYVKNEATVGVGAGQMSRVDSALIAARKAERMAEELGLPEPLTKGSAVASDAFFPFPDGLLEAAAAGATCVIQPGGSMRDDEVIAAADEAGLAMVFTGMRHFRH</sequence>
<dbReference type="PANTHER" id="PTHR11692">
    <property type="entry name" value="BIFUNCTIONAL PURINE BIOSYNTHESIS PROTEIN PURH"/>
    <property type="match status" value="1"/>
</dbReference>
<dbReference type="Proteomes" id="UP001193035">
    <property type="component" value="Unassembled WGS sequence"/>
</dbReference>
<dbReference type="PROSITE" id="PS51855">
    <property type="entry name" value="MGS"/>
    <property type="match status" value="1"/>
</dbReference>
<evidence type="ECO:0000256" key="6">
    <source>
        <dbReference type="ARBA" id="ARBA00022801"/>
    </source>
</evidence>
<dbReference type="Pfam" id="PF02142">
    <property type="entry name" value="MGS"/>
    <property type="match status" value="1"/>
</dbReference>
<dbReference type="PANTHER" id="PTHR11692:SF0">
    <property type="entry name" value="BIFUNCTIONAL PURINE BIOSYNTHESIS PROTEIN ATIC"/>
    <property type="match status" value="1"/>
</dbReference>
<dbReference type="GO" id="GO:0003937">
    <property type="term" value="F:IMP cyclohydrolase activity"/>
    <property type="evidence" value="ECO:0007669"/>
    <property type="project" value="UniProtKB-EC"/>
</dbReference>
<evidence type="ECO:0000313" key="10">
    <source>
        <dbReference type="EMBL" id="TMV04826.1"/>
    </source>
</evidence>
<dbReference type="NCBIfam" id="TIGR00355">
    <property type="entry name" value="purH"/>
    <property type="match status" value="1"/>
</dbReference>
<evidence type="ECO:0000256" key="8">
    <source>
        <dbReference type="HAMAP-Rule" id="MF_00139"/>
    </source>
</evidence>
<dbReference type="NCBIfam" id="NF002049">
    <property type="entry name" value="PRK00881.1"/>
    <property type="match status" value="1"/>
</dbReference>
<comment type="catalytic activity">
    <reaction evidence="8">
        <text>IMP + H2O = 5-formamido-1-(5-phospho-D-ribosyl)imidazole-4-carboxamide</text>
        <dbReference type="Rhea" id="RHEA:18445"/>
        <dbReference type="ChEBI" id="CHEBI:15377"/>
        <dbReference type="ChEBI" id="CHEBI:58053"/>
        <dbReference type="ChEBI" id="CHEBI:58467"/>
        <dbReference type="EC" id="3.5.4.10"/>
    </reaction>
</comment>
<keyword evidence="6 8" id="KW-0378">Hydrolase</keyword>